<evidence type="ECO:0000313" key="13">
    <source>
        <dbReference type="EMBL" id="KSU50877.1"/>
    </source>
</evidence>
<keyword evidence="4 10" id="KW-0812">Transmembrane</keyword>
<evidence type="ECO:0000256" key="7">
    <source>
        <dbReference type="ARBA" id="ARBA00023065"/>
    </source>
</evidence>
<keyword evidence="7 10" id="KW-0406">Ion transport</keyword>
<evidence type="ECO:0000256" key="6">
    <source>
        <dbReference type="ARBA" id="ARBA00023053"/>
    </source>
</evidence>
<feature type="transmembrane region" description="Helical" evidence="10">
    <location>
        <begin position="151"/>
        <end position="171"/>
    </location>
</feature>
<keyword evidence="6 10" id="KW-0915">Sodium</keyword>
<feature type="transmembrane region" description="Helical" evidence="10">
    <location>
        <begin position="240"/>
        <end position="256"/>
    </location>
</feature>
<dbReference type="Pfam" id="PF00999">
    <property type="entry name" value="Na_H_Exchanger"/>
    <property type="match status" value="1"/>
</dbReference>
<gene>
    <name evidence="13" type="ORF">AS033_05715</name>
</gene>
<feature type="transmembrane region" description="Helical" evidence="10">
    <location>
        <begin position="109"/>
        <end position="130"/>
    </location>
</feature>
<dbReference type="GO" id="GO:0015385">
    <property type="term" value="F:sodium:proton antiporter activity"/>
    <property type="evidence" value="ECO:0007669"/>
    <property type="project" value="InterPro"/>
</dbReference>
<dbReference type="Proteomes" id="UP000053797">
    <property type="component" value="Unassembled WGS sequence"/>
</dbReference>
<keyword evidence="3 10" id="KW-1003">Cell membrane</keyword>
<dbReference type="GO" id="GO:0005886">
    <property type="term" value="C:plasma membrane"/>
    <property type="evidence" value="ECO:0007669"/>
    <property type="project" value="UniProtKB-SubCell"/>
</dbReference>
<evidence type="ECO:0000256" key="9">
    <source>
        <dbReference type="ARBA" id="ARBA00023201"/>
    </source>
</evidence>
<name>A0A0V8GKY2_9BACL</name>
<dbReference type="GO" id="GO:0051453">
    <property type="term" value="P:regulation of intracellular pH"/>
    <property type="evidence" value="ECO:0007669"/>
    <property type="project" value="TreeGrafter"/>
</dbReference>
<keyword evidence="5 10" id="KW-1133">Transmembrane helix</keyword>
<dbReference type="InterPro" id="IPR006153">
    <property type="entry name" value="Cation/H_exchanger_TM"/>
</dbReference>
<keyword evidence="2 10" id="KW-0813">Transport</keyword>
<dbReference type="RefSeq" id="WP_058264913.1">
    <property type="nucleotide sequence ID" value="NZ_FMYN01000001.1"/>
</dbReference>
<feature type="transmembrane region" description="Helical" evidence="10">
    <location>
        <begin position="183"/>
        <end position="204"/>
    </location>
</feature>
<evidence type="ECO:0000256" key="5">
    <source>
        <dbReference type="ARBA" id="ARBA00022989"/>
    </source>
</evidence>
<feature type="transmembrane region" description="Helical" evidence="10">
    <location>
        <begin position="314"/>
        <end position="337"/>
    </location>
</feature>
<accession>A0A0V8GKY2</accession>
<comment type="function">
    <text evidence="10">Na(+)/H(+) antiporter that extrudes sodium in exchange for external protons.</text>
</comment>
<evidence type="ECO:0000256" key="3">
    <source>
        <dbReference type="ARBA" id="ARBA00022475"/>
    </source>
</evidence>
<evidence type="ECO:0000256" key="11">
    <source>
        <dbReference type="SAM" id="Coils"/>
    </source>
</evidence>
<dbReference type="InterPro" id="IPR004705">
    <property type="entry name" value="Cation/H_exchanger_CPA1_bac"/>
</dbReference>
<proteinExistence type="inferred from homology"/>
<reference evidence="13 14" key="1">
    <citation type="journal article" date="2015" name="Int. J. Syst. Evol. Microbiol.">
        <title>Exiguobacterium enclense sp. nov., isolated from sediment.</title>
        <authorList>
            <person name="Dastager S.G."/>
            <person name="Mawlankar R."/>
            <person name="Sonalkar V.V."/>
            <person name="Thorat M.N."/>
            <person name="Mual P."/>
            <person name="Verma A."/>
            <person name="Krishnamurthi S."/>
            <person name="Tang S.K."/>
            <person name="Li W.J."/>
        </authorList>
    </citation>
    <scope>NUCLEOTIDE SEQUENCE [LARGE SCALE GENOMIC DNA]</scope>
    <source>
        <strain evidence="13 14">NIO-1109</strain>
    </source>
</reference>
<evidence type="ECO:0000256" key="4">
    <source>
        <dbReference type="ARBA" id="ARBA00022692"/>
    </source>
</evidence>
<dbReference type="NCBIfam" id="TIGR00831">
    <property type="entry name" value="a_cpa1"/>
    <property type="match status" value="1"/>
</dbReference>
<sequence>METLSLILLMLALILLTQVIGHYIRFIPTALIQIIAGTVAALLMSGLTIEVESEWFLLLFIAPLLYNDSSHFPREDLWRMRTAIFGNAIILVLLTTIVGGYFINWLIPVIPVAAAFALAAILSPTDPIAVNGIAKRVQIPEQILTLVRGESLINDASGLVAFSYAVAAVVTGYFSLQSATTEFFYMFIVGALIGLTISLAMNFLKVRLRRAGIEDVVFYALLQILTPFIIFFIAEEGFHASGVIAVVTGGILHALIKERTETFFAQEQTLTDNIWTMIAYTLNGIIFLLLGLTLPEATREIFADDAINNWRLMLYVIEIGSFILAIRLVWTMFFNWFDHRFFKKEDREHRRPSFKQDLITTLVGVRGTITMVGVLSLPFLTESGEAFPERSLIIFLAAGVIIYTLVLATILLPVLNRGEASTPIALDLNAQKQRMIRRAISEIKQVTDEDNAVVAFDLLNEYHVMLRLLRAQEKSQEELNQFNDQLKALRLEAVQWEKEESKRFVAEHKVPDLLKKDVFRSIENRRKAIGKDSRFQIVQPIRKLWWKRKRSNMSSDALIQMTQVEHELYEKVMGTVIERLENCRSSYPPDVVQSVLEFYKRLRFKHTRWSSPIGGKDVDQQKEELCLKAIEVQRLEIANMSKEGDLSNEEEKELRRFIHYIESVVLYEYVE</sequence>
<comment type="subcellular location">
    <subcellularLocation>
        <location evidence="1 10">Cell membrane</location>
        <topology evidence="1 10">Multi-pass membrane protein</topology>
    </subcellularLocation>
</comment>
<feature type="transmembrane region" description="Helical" evidence="10">
    <location>
        <begin position="31"/>
        <end position="62"/>
    </location>
</feature>
<dbReference type="PANTHER" id="PTHR10110">
    <property type="entry name" value="SODIUM/HYDROGEN EXCHANGER"/>
    <property type="match status" value="1"/>
</dbReference>
<evidence type="ECO:0000256" key="10">
    <source>
        <dbReference type="RuleBase" id="RU366002"/>
    </source>
</evidence>
<feature type="transmembrane region" description="Helical" evidence="10">
    <location>
        <begin position="358"/>
        <end position="380"/>
    </location>
</feature>
<dbReference type="InterPro" id="IPR018422">
    <property type="entry name" value="Cation/H_exchanger_CPA1"/>
</dbReference>
<dbReference type="OrthoDB" id="9809206at2"/>
<dbReference type="GO" id="GO:0015386">
    <property type="term" value="F:potassium:proton antiporter activity"/>
    <property type="evidence" value="ECO:0007669"/>
    <property type="project" value="TreeGrafter"/>
</dbReference>
<protein>
    <submittedName>
        <fullName evidence="13">Sodium:proton antiporter</fullName>
    </submittedName>
</protein>
<feature type="transmembrane region" description="Helical" evidence="10">
    <location>
        <begin position="83"/>
        <end position="103"/>
    </location>
</feature>
<feature type="transmembrane region" description="Helical" evidence="10">
    <location>
        <begin position="392"/>
        <end position="415"/>
    </location>
</feature>
<keyword evidence="11" id="KW-0175">Coiled coil</keyword>
<keyword evidence="10" id="KW-0050">Antiport</keyword>
<dbReference type="AlphaFoldDB" id="A0A0V8GKY2"/>
<evidence type="ECO:0000259" key="12">
    <source>
        <dbReference type="Pfam" id="PF00999"/>
    </source>
</evidence>
<keyword evidence="9 10" id="KW-0739">Sodium transport</keyword>
<dbReference type="PANTHER" id="PTHR10110:SF86">
    <property type="entry name" value="SODIUM_HYDROGEN EXCHANGER 7"/>
    <property type="match status" value="1"/>
</dbReference>
<comment type="caution">
    <text evidence="13">The sequence shown here is derived from an EMBL/GenBank/DDBJ whole genome shotgun (WGS) entry which is preliminary data.</text>
</comment>
<feature type="transmembrane region" description="Helical" evidence="10">
    <location>
        <begin position="216"/>
        <end position="234"/>
    </location>
</feature>
<comment type="similarity">
    <text evidence="10">Belongs to the monovalent cation:proton antiporter 1 (CPA1) transporter (TC 2.A.36) family.</text>
</comment>
<dbReference type="EMBL" id="LNQL01000001">
    <property type="protein sequence ID" value="KSU50877.1"/>
    <property type="molecule type" value="Genomic_DNA"/>
</dbReference>
<evidence type="ECO:0000256" key="8">
    <source>
        <dbReference type="ARBA" id="ARBA00023136"/>
    </source>
</evidence>
<evidence type="ECO:0000256" key="2">
    <source>
        <dbReference type="ARBA" id="ARBA00022448"/>
    </source>
</evidence>
<evidence type="ECO:0000313" key="14">
    <source>
        <dbReference type="Proteomes" id="UP000053797"/>
    </source>
</evidence>
<feature type="domain" description="Cation/H+ exchanger transmembrane" evidence="12">
    <location>
        <begin position="11"/>
        <end position="414"/>
    </location>
</feature>
<feature type="coiled-coil region" evidence="11">
    <location>
        <begin position="429"/>
        <end position="499"/>
    </location>
</feature>
<evidence type="ECO:0000256" key="1">
    <source>
        <dbReference type="ARBA" id="ARBA00004651"/>
    </source>
</evidence>
<dbReference type="GO" id="GO:0098719">
    <property type="term" value="P:sodium ion import across plasma membrane"/>
    <property type="evidence" value="ECO:0007669"/>
    <property type="project" value="TreeGrafter"/>
</dbReference>
<keyword evidence="8 10" id="KW-0472">Membrane</keyword>
<feature type="transmembrane region" description="Helical" evidence="10">
    <location>
        <begin position="277"/>
        <end position="294"/>
    </location>
</feature>
<dbReference type="Gene3D" id="6.10.140.1330">
    <property type="match status" value="1"/>
</dbReference>
<organism evidence="13 14">
    <name type="scientific">Exiguobacterium indicum</name>
    <dbReference type="NCBI Taxonomy" id="296995"/>
    <lineage>
        <taxon>Bacteria</taxon>
        <taxon>Bacillati</taxon>
        <taxon>Bacillota</taxon>
        <taxon>Bacilli</taxon>
        <taxon>Bacillales</taxon>
        <taxon>Bacillales Family XII. Incertae Sedis</taxon>
        <taxon>Exiguobacterium</taxon>
    </lineage>
</organism>